<dbReference type="InterPro" id="IPR013221">
    <property type="entry name" value="Mur_ligase_cen"/>
</dbReference>
<dbReference type="GO" id="GO:0051301">
    <property type="term" value="P:cell division"/>
    <property type="evidence" value="ECO:0007669"/>
    <property type="project" value="UniProtKB-KW"/>
</dbReference>
<dbReference type="OrthoDB" id="76119at2157"/>
<evidence type="ECO:0000256" key="3">
    <source>
        <dbReference type="ARBA" id="ARBA00022741"/>
    </source>
</evidence>
<sequence length="407" mass="44817">MKAAVVGLGVEGMNAVESLLNHGYEVYASDINFNVELKVDRCLDVDLGFHDFQKIENADVIVLSPGLWNRPVFNKIKSNGKLLSDIITSHRSLFTIGVTGTNGKTTTTMMIASILQKAGMKVLTGGNAGGGFKGYTEVILEAASMDYDILLVEVCDMTLDFCKDNFDFDLVVVTNVGRDHLEFHQSLENYLKSLGKFVEGKRVVLNQETENSGYFKGKADEIHFFTRVPYELNLFGDFNRKNAAAASKAAEIVGISNNTIETSLKNFNVLPGRATIIDLPHSQIVVGKTDNADAAAAVFNEADFPVIILGTPRKGEICRLDIFREASKTNSEIIAIFPGLEDTRDDVRRVLEEENYTGTIHNLDNVKKVVEFALKCSEKYPKVFIGGNGQRKIIEITDSLKEAISAK</sequence>
<dbReference type="Gene3D" id="3.40.50.720">
    <property type="entry name" value="NAD(P)-binding Rossmann-like Domain"/>
    <property type="match status" value="1"/>
</dbReference>
<dbReference type="GO" id="GO:0005737">
    <property type="term" value="C:cytoplasm"/>
    <property type="evidence" value="ECO:0007669"/>
    <property type="project" value="InterPro"/>
</dbReference>
<reference evidence="7 8" key="1">
    <citation type="submission" date="2016-10" db="EMBL/GenBank/DDBJ databases">
        <title>Comparative genomics between deep and shallow subseafloor isolates.</title>
        <authorList>
            <person name="Ishii S."/>
            <person name="Miller J.R."/>
            <person name="Sutton G."/>
            <person name="Suzuki S."/>
            <person name="Methe B."/>
            <person name="Inagaki F."/>
            <person name="Imachi H."/>
        </authorList>
    </citation>
    <scope>NUCLEOTIDE SEQUENCE [LARGE SCALE GENOMIC DNA]</scope>
    <source>
        <strain evidence="7 8">MO-MB1</strain>
    </source>
</reference>
<evidence type="ECO:0000256" key="5">
    <source>
        <dbReference type="ARBA" id="ARBA00023306"/>
    </source>
</evidence>
<dbReference type="EMBL" id="CP017766">
    <property type="protein sequence ID" value="AUB56690.1"/>
    <property type="molecule type" value="Genomic_DNA"/>
</dbReference>
<evidence type="ECO:0000259" key="6">
    <source>
        <dbReference type="Pfam" id="PF08245"/>
    </source>
</evidence>
<dbReference type="SUPFAM" id="SSF53623">
    <property type="entry name" value="MurD-like peptide ligases, catalytic domain"/>
    <property type="match status" value="1"/>
</dbReference>
<dbReference type="PANTHER" id="PTHR43692:SF1">
    <property type="entry name" value="UDP-N-ACETYLMURAMOYLALANINE--D-GLUTAMATE LIGASE"/>
    <property type="match status" value="1"/>
</dbReference>
<keyword evidence="1 7" id="KW-0436">Ligase</keyword>
<name>A0A2H4VF66_9EURY</name>
<dbReference type="InterPro" id="IPR036565">
    <property type="entry name" value="Mur-like_cat_sf"/>
</dbReference>
<dbReference type="InterPro" id="IPR005762">
    <property type="entry name" value="MurD"/>
</dbReference>
<evidence type="ECO:0000256" key="2">
    <source>
        <dbReference type="ARBA" id="ARBA00022618"/>
    </source>
</evidence>
<evidence type="ECO:0000256" key="1">
    <source>
        <dbReference type="ARBA" id="ARBA00022598"/>
    </source>
</evidence>
<proteinExistence type="predicted"/>
<accession>A0A2H4VF66</accession>
<dbReference type="PROSITE" id="PS01011">
    <property type="entry name" value="FOLYLPOLYGLU_SYNT_1"/>
    <property type="match status" value="1"/>
</dbReference>
<dbReference type="PANTHER" id="PTHR43692">
    <property type="entry name" value="UDP-N-ACETYLMURAMOYLALANINE--D-GLUTAMATE LIGASE"/>
    <property type="match status" value="1"/>
</dbReference>
<gene>
    <name evidence="7" type="ORF">BK007_01135</name>
</gene>
<dbReference type="GO" id="GO:0008764">
    <property type="term" value="F:UDP-N-acetylmuramoylalanine-D-glutamate ligase activity"/>
    <property type="evidence" value="ECO:0007669"/>
    <property type="project" value="InterPro"/>
</dbReference>
<dbReference type="SUPFAM" id="SSF51984">
    <property type="entry name" value="MurCD N-terminal domain"/>
    <property type="match status" value="1"/>
</dbReference>
<dbReference type="Proteomes" id="UP000232806">
    <property type="component" value="Chromosome"/>
</dbReference>
<dbReference type="AlphaFoldDB" id="A0A2H4VF66"/>
<dbReference type="GO" id="GO:0008360">
    <property type="term" value="P:regulation of cell shape"/>
    <property type="evidence" value="ECO:0007669"/>
    <property type="project" value="InterPro"/>
</dbReference>
<dbReference type="GeneID" id="35120148"/>
<organism evidence="7 8">
    <name type="scientific">Methanobacterium subterraneum</name>
    <dbReference type="NCBI Taxonomy" id="59277"/>
    <lineage>
        <taxon>Archaea</taxon>
        <taxon>Methanobacteriati</taxon>
        <taxon>Methanobacteriota</taxon>
        <taxon>Methanomada group</taxon>
        <taxon>Methanobacteria</taxon>
        <taxon>Methanobacteriales</taxon>
        <taxon>Methanobacteriaceae</taxon>
        <taxon>Methanobacterium</taxon>
    </lineage>
</organism>
<dbReference type="Pfam" id="PF08245">
    <property type="entry name" value="Mur_ligase_M"/>
    <property type="match status" value="1"/>
</dbReference>
<keyword evidence="3" id="KW-0547">Nucleotide-binding</keyword>
<dbReference type="InterPro" id="IPR018109">
    <property type="entry name" value="Folylpolyglutamate_synth_CS"/>
</dbReference>
<feature type="domain" description="Mur ligase central" evidence="6">
    <location>
        <begin position="98"/>
        <end position="220"/>
    </location>
</feature>
<evidence type="ECO:0000256" key="4">
    <source>
        <dbReference type="ARBA" id="ARBA00022840"/>
    </source>
</evidence>
<dbReference type="Gene3D" id="3.40.1190.10">
    <property type="entry name" value="Mur-like, catalytic domain"/>
    <property type="match status" value="1"/>
</dbReference>
<dbReference type="GO" id="GO:0004326">
    <property type="term" value="F:tetrahydrofolylpolyglutamate synthase activity"/>
    <property type="evidence" value="ECO:0007669"/>
    <property type="project" value="InterPro"/>
</dbReference>
<dbReference type="Pfam" id="PF21799">
    <property type="entry name" value="MurD-like_N"/>
    <property type="match status" value="1"/>
</dbReference>
<keyword evidence="5" id="KW-0131">Cell cycle</keyword>
<dbReference type="GO" id="GO:0005524">
    <property type="term" value="F:ATP binding"/>
    <property type="evidence" value="ECO:0007669"/>
    <property type="project" value="UniProtKB-KW"/>
</dbReference>
<evidence type="ECO:0000313" key="8">
    <source>
        <dbReference type="Proteomes" id="UP000232806"/>
    </source>
</evidence>
<evidence type="ECO:0000313" key="7">
    <source>
        <dbReference type="EMBL" id="AUB56690.1"/>
    </source>
</evidence>
<protein>
    <submittedName>
        <fullName evidence="7">UDP-N-acetylmuramoyl-L-alanine--D-glutamate ligase</fullName>
    </submittedName>
</protein>
<keyword evidence="2" id="KW-0132">Cell division</keyword>
<keyword evidence="4" id="KW-0067">ATP-binding</keyword>
<dbReference type="RefSeq" id="WP_100906664.1">
    <property type="nucleotide sequence ID" value="NZ_CP017766.1"/>
</dbReference>